<evidence type="ECO:0000256" key="11">
    <source>
        <dbReference type="ARBA" id="ARBA00023026"/>
    </source>
</evidence>
<keyword evidence="8" id="KW-0547">Nucleotide-binding</keyword>
<dbReference type="Gene3D" id="3.30.565.10">
    <property type="entry name" value="Histidine kinase-like ATPase, C-terminal domain"/>
    <property type="match status" value="1"/>
</dbReference>
<dbReference type="InterPro" id="IPR035965">
    <property type="entry name" value="PAS-like_dom_sf"/>
</dbReference>
<dbReference type="GO" id="GO:0004673">
    <property type="term" value="F:protein histidine kinase activity"/>
    <property type="evidence" value="ECO:0007669"/>
    <property type="project" value="UniProtKB-EC"/>
</dbReference>
<dbReference type="InterPro" id="IPR036890">
    <property type="entry name" value="HATPase_C_sf"/>
</dbReference>
<dbReference type="RefSeq" id="WP_377043491.1">
    <property type="nucleotide sequence ID" value="NZ_JBHLUN010000005.1"/>
</dbReference>
<evidence type="ECO:0000256" key="7">
    <source>
        <dbReference type="ARBA" id="ARBA00022737"/>
    </source>
</evidence>
<evidence type="ECO:0000259" key="14">
    <source>
        <dbReference type="PROSITE" id="PS50113"/>
    </source>
</evidence>
<evidence type="ECO:0000256" key="5">
    <source>
        <dbReference type="ARBA" id="ARBA00022643"/>
    </source>
</evidence>
<keyword evidence="11" id="KW-0843">Virulence</keyword>
<protein>
    <recommendedName>
        <fullName evidence="2">histidine kinase</fullName>
        <ecNumber evidence="2">2.7.13.3</ecNumber>
    </recommendedName>
</protein>
<dbReference type="CDD" id="cd00130">
    <property type="entry name" value="PAS"/>
    <property type="match status" value="1"/>
</dbReference>
<evidence type="ECO:0000313" key="15">
    <source>
        <dbReference type="EMBL" id="MFC0407763.1"/>
    </source>
</evidence>
<comment type="catalytic activity">
    <reaction evidence="1">
        <text>ATP + protein L-histidine = ADP + protein N-phospho-L-histidine.</text>
        <dbReference type="EC" id="2.7.13.3"/>
    </reaction>
</comment>
<dbReference type="Proteomes" id="UP001589865">
    <property type="component" value="Unassembled WGS sequence"/>
</dbReference>
<feature type="region of interest" description="Disordered" evidence="12">
    <location>
        <begin position="1"/>
        <end position="42"/>
    </location>
</feature>
<evidence type="ECO:0000256" key="8">
    <source>
        <dbReference type="ARBA" id="ARBA00022741"/>
    </source>
</evidence>
<feature type="compositionally biased region" description="Basic and acidic residues" evidence="12">
    <location>
        <begin position="1"/>
        <end position="12"/>
    </location>
</feature>
<dbReference type="Pfam" id="PF00989">
    <property type="entry name" value="PAS"/>
    <property type="match status" value="1"/>
</dbReference>
<dbReference type="PANTHER" id="PTHR41523">
    <property type="entry name" value="TWO-COMPONENT SYSTEM SENSOR PROTEIN"/>
    <property type="match status" value="1"/>
</dbReference>
<dbReference type="InterPro" id="IPR000700">
    <property type="entry name" value="PAS-assoc_C"/>
</dbReference>
<keyword evidence="7" id="KW-0677">Repeat</keyword>
<evidence type="ECO:0000256" key="2">
    <source>
        <dbReference type="ARBA" id="ARBA00012438"/>
    </source>
</evidence>
<comment type="caution">
    <text evidence="15">The sequence shown here is derived from an EMBL/GenBank/DDBJ whole genome shotgun (WGS) entry which is preliminary data.</text>
</comment>
<keyword evidence="4" id="KW-0285">Flavoprotein</keyword>
<dbReference type="PANTHER" id="PTHR41523:SF8">
    <property type="entry name" value="ETHYLENE RESPONSE SENSOR PROTEIN"/>
    <property type="match status" value="1"/>
</dbReference>
<feature type="domain" description="PAS" evidence="13">
    <location>
        <begin position="64"/>
        <end position="117"/>
    </location>
</feature>
<keyword evidence="9 15" id="KW-0418">Kinase</keyword>
<evidence type="ECO:0000256" key="4">
    <source>
        <dbReference type="ARBA" id="ARBA00022630"/>
    </source>
</evidence>
<name>A0ABV6JPV3_9PROT</name>
<dbReference type="SMART" id="SM00911">
    <property type="entry name" value="HWE_HK"/>
    <property type="match status" value="1"/>
</dbReference>
<organism evidence="15 16">
    <name type="scientific">Roseomonas elaeocarpi</name>
    <dbReference type="NCBI Taxonomy" id="907779"/>
    <lineage>
        <taxon>Bacteria</taxon>
        <taxon>Pseudomonadati</taxon>
        <taxon>Pseudomonadota</taxon>
        <taxon>Alphaproteobacteria</taxon>
        <taxon>Acetobacterales</taxon>
        <taxon>Roseomonadaceae</taxon>
        <taxon>Roseomonas</taxon>
    </lineage>
</organism>
<dbReference type="InterPro" id="IPR000014">
    <property type="entry name" value="PAS"/>
</dbReference>
<dbReference type="SMART" id="SM00091">
    <property type="entry name" value="PAS"/>
    <property type="match status" value="1"/>
</dbReference>
<evidence type="ECO:0000256" key="1">
    <source>
        <dbReference type="ARBA" id="ARBA00000085"/>
    </source>
</evidence>
<evidence type="ECO:0000313" key="16">
    <source>
        <dbReference type="Proteomes" id="UP001589865"/>
    </source>
</evidence>
<accession>A0ABV6JPV3</accession>
<feature type="domain" description="PAC" evidence="14">
    <location>
        <begin position="139"/>
        <end position="191"/>
    </location>
</feature>
<dbReference type="Pfam" id="PF07536">
    <property type="entry name" value="HWE_HK"/>
    <property type="match status" value="1"/>
</dbReference>
<keyword evidence="3" id="KW-0597">Phosphoprotein</keyword>
<gene>
    <name evidence="15" type="ORF">ACFFGY_05845</name>
</gene>
<dbReference type="PROSITE" id="PS50113">
    <property type="entry name" value="PAC"/>
    <property type="match status" value="1"/>
</dbReference>
<dbReference type="EMBL" id="JBHLUN010000005">
    <property type="protein sequence ID" value="MFC0407763.1"/>
    <property type="molecule type" value="Genomic_DNA"/>
</dbReference>
<proteinExistence type="predicted"/>
<keyword evidence="6 15" id="KW-0808">Transferase</keyword>
<evidence type="ECO:0000256" key="6">
    <source>
        <dbReference type="ARBA" id="ARBA00022679"/>
    </source>
</evidence>
<evidence type="ECO:0000256" key="3">
    <source>
        <dbReference type="ARBA" id="ARBA00022553"/>
    </source>
</evidence>
<dbReference type="SUPFAM" id="SSF55785">
    <property type="entry name" value="PYP-like sensor domain (PAS domain)"/>
    <property type="match status" value="1"/>
</dbReference>
<dbReference type="PROSITE" id="PS50112">
    <property type="entry name" value="PAS"/>
    <property type="match status" value="1"/>
</dbReference>
<dbReference type="NCBIfam" id="TIGR00229">
    <property type="entry name" value="sensory_box"/>
    <property type="match status" value="1"/>
</dbReference>
<dbReference type="InterPro" id="IPR013767">
    <property type="entry name" value="PAS_fold"/>
</dbReference>
<sequence>MSPHGGDDHDPPASKAPFAARPRFASDDDGQRPLLPGDLGLPDDEATGWRLRELEAENRTLRAEVEQLRHLLNSATDYAVITMNLGGRITGWNAGARVILDYAEAEILGRSGEVFFPPQERADGVFVGELCRAMEEGRAVNERWHLRRDGSRFWASGSMMPLRDGDGRVKGFLNVFRDNTAAQAEAERRALLLAEMGHRVKNTLATVQAVAAQTLRQSGVPAEVQQAFSARLLALARSHELLTRGDGEGARLAEVVERALLPYGGSDRAALSGPSVRLPANAVEMFGLAFHELATNAAKYGALSVPEGRVEVRWSLREARSGGWLVDVTWREHDGPAVAPPQRQGFGSRLLEHGLVRDLGGTVKLDFRPEGLECSICLPVAAEVDGT</sequence>
<dbReference type="EC" id="2.7.13.3" evidence="2"/>
<evidence type="ECO:0000256" key="12">
    <source>
        <dbReference type="SAM" id="MobiDB-lite"/>
    </source>
</evidence>
<dbReference type="Gene3D" id="3.30.450.20">
    <property type="entry name" value="PAS domain"/>
    <property type="match status" value="1"/>
</dbReference>
<dbReference type="InterPro" id="IPR011102">
    <property type="entry name" value="Sig_transdc_His_kinase_HWE"/>
</dbReference>
<evidence type="ECO:0000256" key="10">
    <source>
        <dbReference type="ARBA" id="ARBA00022840"/>
    </source>
</evidence>
<keyword evidence="16" id="KW-1185">Reference proteome</keyword>
<reference evidence="15 16" key="1">
    <citation type="submission" date="2024-09" db="EMBL/GenBank/DDBJ databases">
        <authorList>
            <person name="Sun Q."/>
            <person name="Mori K."/>
        </authorList>
    </citation>
    <scope>NUCLEOTIDE SEQUENCE [LARGE SCALE GENOMIC DNA]</scope>
    <source>
        <strain evidence="15 16">TBRC 5777</strain>
    </source>
</reference>
<evidence type="ECO:0000259" key="13">
    <source>
        <dbReference type="PROSITE" id="PS50112"/>
    </source>
</evidence>
<keyword evidence="5" id="KW-0288">FMN</keyword>
<keyword evidence="10" id="KW-0067">ATP-binding</keyword>
<evidence type="ECO:0000256" key="9">
    <source>
        <dbReference type="ARBA" id="ARBA00022777"/>
    </source>
</evidence>